<dbReference type="CDD" id="cd16429">
    <property type="entry name" value="VirB10"/>
    <property type="match status" value="1"/>
</dbReference>
<dbReference type="AlphaFoldDB" id="A0A371K4F8"/>
<comment type="caution">
    <text evidence="8">The sequence shown here is derived from an EMBL/GenBank/DDBJ whole genome shotgun (WGS) entry which is preliminary data.</text>
</comment>
<evidence type="ECO:0000256" key="6">
    <source>
        <dbReference type="SAM" id="MobiDB-lite"/>
    </source>
</evidence>
<dbReference type="InterPro" id="IPR042217">
    <property type="entry name" value="T4SS_VirB10/TrbI"/>
</dbReference>
<accession>A0A371K4F8</accession>
<sequence length="424" mass="45218">MTHTMPPNPPDHSDENAGAAQDQQSYGAYGANPYYGQQQQAAQAPNLDAGAPLLKSSDVQKLNRKALFFLVGIVLLLIFAAVWMFTSATSGDDDKPKVEEEVVSIPELPKAASEVAPPLPPEPVQDLPPVPLAPEQPPQMGGDQPAMVVEDTGPRGPTLMERRMQNNAEGLPPTQMQPGSAATAGMTPPDEYARQMMSMVPGPDGQMQSPQAQQKARELAQVASARPIFNPDTLLVRGTYIRCVMETRIVTDVPGFTSCVVTEPTYSINGRRLLLPKGSKISGRYQAEGINGPRVSVIWDRITTPTGIDVNMASPGVDNLGGAGHPGDYNAHWGSRIASALMISLIADAFKYAAAENGPETNTVAPGGVVVQSPYESVTARSIERLANQALDKSVNRPATVTINQGTIVNVYVAKDVDFSSIIR</sequence>
<evidence type="ECO:0000256" key="3">
    <source>
        <dbReference type="ARBA" id="ARBA00022692"/>
    </source>
</evidence>
<feature type="compositionally biased region" description="Pro residues" evidence="6">
    <location>
        <begin position="1"/>
        <end position="10"/>
    </location>
</feature>
<dbReference type="OrthoDB" id="9766860at2"/>
<name>A0A371K4F8_9GAMM</name>
<comment type="subcellular location">
    <subcellularLocation>
        <location evidence="1">Membrane</location>
        <topology evidence="1">Single-pass membrane protein</topology>
    </subcellularLocation>
</comment>
<feature type="region of interest" description="Disordered" evidence="6">
    <location>
        <begin position="113"/>
        <end position="146"/>
    </location>
</feature>
<dbReference type="Pfam" id="PF03743">
    <property type="entry name" value="TrbI"/>
    <property type="match status" value="1"/>
</dbReference>
<dbReference type="Gene3D" id="2.40.128.260">
    <property type="entry name" value="Type IV secretion system, VirB10/TraB/TrbI"/>
    <property type="match status" value="2"/>
</dbReference>
<evidence type="ECO:0000256" key="4">
    <source>
        <dbReference type="ARBA" id="ARBA00022989"/>
    </source>
</evidence>
<keyword evidence="9" id="KW-1185">Reference proteome</keyword>
<dbReference type="RefSeq" id="WP_115858182.1">
    <property type="nucleotide sequence ID" value="NZ_QTSU01000001.1"/>
</dbReference>
<evidence type="ECO:0000256" key="5">
    <source>
        <dbReference type="ARBA" id="ARBA00023136"/>
    </source>
</evidence>
<feature type="region of interest" description="Disordered" evidence="6">
    <location>
        <begin position="168"/>
        <end position="215"/>
    </location>
</feature>
<feature type="region of interest" description="Disordered" evidence="6">
    <location>
        <begin position="1"/>
        <end position="32"/>
    </location>
</feature>
<keyword evidence="4 7" id="KW-1133">Transmembrane helix</keyword>
<dbReference type="InterPro" id="IPR005498">
    <property type="entry name" value="T4SS_VirB10/TraB/TrbI"/>
</dbReference>
<keyword evidence="3 7" id="KW-0812">Transmembrane</keyword>
<keyword evidence="5 7" id="KW-0472">Membrane</keyword>
<evidence type="ECO:0000313" key="9">
    <source>
        <dbReference type="Proteomes" id="UP000264492"/>
    </source>
</evidence>
<evidence type="ECO:0000256" key="1">
    <source>
        <dbReference type="ARBA" id="ARBA00004167"/>
    </source>
</evidence>
<evidence type="ECO:0000313" key="8">
    <source>
        <dbReference type="EMBL" id="RDZ28744.1"/>
    </source>
</evidence>
<dbReference type="EMBL" id="QTSU01000001">
    <property type="protein sequence ID" value="RDZ28744.1"/>
    <property type="molecule type" value="Genomic_DNA"/>
</dbReference>
<dbReference type="Proteomes" id="UP000264492">
    <property type="component" value="Unassembled WGS sequence"/>
</dbReference>
<dbReference type="GO" id="GO:0016020">
    <property type="term" value="C:membrane"/>
    <property type="evidence" value="ECO:0007669"/>
    <property type="project" value="UniProtKB-SubCell"/>
</dbReference>
<reference evidence="8 9" key="1">
    <citation type="submission" date="2018-08" db="EMBL/GenBank/DDBJ databases">
        <title>Lysobacter sp. zong2l5, whole genome shotgun sequence.</title>
        <authorList>
            <person name="Zhang X."/>
            <person name="Feng G."/>
            <person name="Zhu H."/>
        </authorList>
    </citation>
    <scope>NUCLEOTIDE SEQUENCE [LARGE SCALE GENOMIC DNA]</scope>
    <source>
        <strain evidence="9">zong2l5</strain>
    </source>
</reference>
<evidence type="ECO:0000256" key="2">
    <source>
        <dbReference type="ARBA" id="ARBA00010265"/>
    </source>
</evidence>
<evidence type="ECO:0000256" key="7">
    <source>
        <dbReference type="SAM" id="Phobius"/>
    </source>
</evidence>
<proteinExistence type="inferred from homology"/>
<protein>
    <submittedName>
        <fullName evidence="8">Secretion protein</fullName>
    </submittedName>
</protein>
<comment type="similarity">
    <text evidence="2">Belongs to the TrbI/VirB10 family.</text>
</comment>
<feature type="compositionally biased region" description="Pro residues" evidence="6">
    <location>
        <begin position="117"/>
        <end position="137"/>
    </location>
</feature>
<organism evidence="8 9">
    <name type="scientific">Lysobacter silvisoli</name>
    <dbReference type="NCBI Taxonomy" id="2293254"/>
    <lineage>
        <taxon>Bacteria</taxon>
        <taxon>Pseudomonadati</taxon>
        <taxon>Pseudomonadota</taxon>
        <taxon>Gammaproteobacteria</taxon>
        <taxon>Lysobacterales</taxon>
        <taxon>Lysobacteraceae</taxon>
        <taxon>Lysobacter</taxon>
    </lineage>
</organism>
<feature type="transmembrane region" description="Helical" evidence="7">
    <location>
        <begin position="66"/>
        <end position="85"/>
    </location>
</feature>
<gene>
    <name evidence="8" type="ORF">DX914_06380</name>
</gene>